<dbReference type="EMBL" id="BGPR01006378">
    <property type="protein sequence ID" value="GBN18433.1"/>
    <property type="molecule type" value="Genomic_DNA"/>
</dbReference>
<dbReference type="AlphaFoldDB" id="A0A4Y2LWI2"/>
<keyword evidence="3" id="KW-1185">Reference proteome</keyword>
<gene>
    <name evidence="2" type="ORF">AVEN_236857_1</name>
</gene>
<evidence type="ECO:0000313" key="2">
    <source>
        <dbReference type="EMBL" id="GBN18433.1"/>
    </source>
</evidence>
<protein>
    <submittedName>
        <fullName evidence="2">Uncharacterized protein</fullName>
    </submittedName>
</protein>
<name>A0A4Y2LWI2_ARAVE</name>
<proteinExistence type="predicted"/>
<feature type="region of interest" description="Disordered" evidence="1">
    <location>
        <begin position="1"/>
        <end position="23"/>
    </location>
</feature>
<reference evidence="2 3" key="1">
    <citation type="journal article" date="2019" name="Sci. Rep.">
        <title>Orb-weaving spider Araneus ventricosus genome elucidates the spidroin gene catalogue.</title>
        <authorList>
            <person name="Kono N."/>
            <person name="Nakamura H."/>
            <person name="Ohtoshi R."/>
            <person name="Moran D.A.P."/>
            <person name="Shinohara A."/>
            <person name="Yoshida Y."/>
            <person name="Fujiwara M."/>
            <person name="Mori M."/>
            <person name="Tomita M."/>
            <person name="Arakawa K."/>
        </authorList>
    </citation>
    <scope>NUCLEOTIDE SEQUENCE [LARGE SCALE GENOMIC DNA]</scope>
</reference>
<evidence type="ECO:0000313" key="3">
    <source>
        <dbReference type="Proteomes" id="UP000499080"/>
    </source>
</evidence>
<accession>A0A4Y2LWI2</accession>
<comment type="caution">
    <text evidence="2">The sequence shown here is derived from an EMBL/GenBank/DDBJ whole genome shotgun (WGS) entry which is preliminary data.</text>
</comment>
<dbReference type="Proteomes" id="UP000499080">
    <property type="component" value="Unassembled WGS sequence"/>
</dbReference>
<sequence>MSHIRAPHMQQSLPKLGKPRREGTCRTVSTQQSHCFSDTCSFSDGEKCLNPHPDEFQPIRSEISATYAQGAARKCFRAKWRHTGWGCR</sequence>
<organism evidence="2 3">
    <name type="scientific">Araneus ventricosus</name>
    <name type="common">Orbweaver spider</name>
    <name type="synonym">Epeira ventricosa</name>
    <dbReference type="NCBI Taxonomy" id="182803"/>
    <lineage>
        <taxon>Eukaryota</taxon>
        <taxon>Metazoa</taxon>
        <taxon>Ecdysozoa</taxon>
        <taxon>Arthropoda</taxon>
        <taxon>Chelicerata</taxon>
        <taxon>Arachnida</taxon>
        <taxon>Araneae</taxon>
        <taxon>Araneomorphae</taxon>
        <taxon>Entelegynae</taxon>
        <taxon>Araneoidea</taxon>
        <taxon>Araneidae</taxon>
        <taxon>Araneus</taxon>
    </lineage>
</organism>
<evidence type="ECO:0000256" key="1">
    <source>
        <dbReference type="SAM" id="MobiDB-lite"/>
    </source>
</evidence>